<keyword evidence="2" id="KW-1185">Reference proteome</keyword>
<sequence length="122" mass="14088">MPILAWQSGTEIVRERASDSERKREWLSGEQREKQRGRGWDVTYGDGGRVWNVRERKGEGGLHLRAQLESLVSAAVATTLPQRNMDLLFSLCSAAHFPPKSPLKLFQFRTRDVRRRLPLMKK</sequence>
<organism evidence="1 2">
    <name type="scientific">Malus domestica</name>
    <name type="common">Apple</name>
    <name type="synonym">Pyrus malus</name>
    <dbReference type="NCBI Taxonomy" id="3750"/>
    <lineage>
        <taxon>Eukaryota</taxon>
        <taxon>Viridiplantae</taxon>
        <taxon>Streptophyta</taxon>
        <taxon>Embryophyta</taxon>
        <taxon>Tracheophyta</taxon>
        <taxon>Spermatophyta</taxon>
        <taxon>Magnoliopsida</taxon>
        <taxon>eudicotyledons</taxon>
        <taxon>Gunneridae</taxon>
        <taxon>Pentapetalae</taxon>
        <taxon>rosids</taxon>
        <taxon>fabids</taxon>
        <taxon>Rosales</taxon>
        <taxon>Rosaceae</taxon>
        <taxon>Amygdaloideae</taxon>
        <taxon>Maleae</taxon>
        <taxon>Malus</taxon>
    </lineage>
</organism>
<accession>A0A498ISQ9</accession>
<dbReference type="AlphaFoldDB" id="A0A498ISQ9"/>
<dbReference type="EMBL" id="RDQH01000337">
    <property type="protein sequence ID" value="RXH85127.1"/>
    <property type="molecule type" value="Genomic_DNA"/>
</dbReference>
<evidence type="ECO:0000313" key="2">
    <source>
        <dbReference type="Proteomes" id="UP000290289"/>
    </source>
</evidence>
<name>A0A498ISQ9_MALDO</name>
<gene>
    <name evidence="1" type="ORF">DVH24_041895</name>
</gene>
<evidence type="ECO:0000313" key="1">
    <source>
        <dbReference type="EMBL" id="RXH85127.1"/>
    </source>
</evidence>
<proteinExistence type="predicted"/>
<dbReference type="Proteomes" id="UP000290289">
    <property type="component" value="Chromosome 11"/>
</dbReference>
<reference evidence="1 2" key="1">
    <citation type="submission" date="2018-10" db="EMBL/GenBank/DDBJ databases">
        <title>A high-quality apple genome assembly.</title>
        <authorList>
            <person name="Hu J."/>
        </authorList>
    </citation>
    <scope>NUCLEOTIDE SEQUENCE [LARGE SCALE GENOMIC DNA]</scope>
    <source>
        <strain evidence="2">cv. HFTH1</strain>
        <tissue evidence="1">Young leaf</tissue>
    </source>
</reference>
<protein>
    <submittedName>
        <fullName evidence="1">Uncharacterized protein</fullName>
    </submittedName>
</protein>
<comment type="caution">
    <text evidence="1">The sequence shown here is derived from an EMBL/GenBank/DDBJ whole genome shotgun (WGS) entry which is preliminary data.</text>
</comment>